<dbReference type="InterPro" id="IPR036322">
    <property type="entry name" value="WD40_repeat_dom_sf"/>
</dbReference>
<dbReference type="SMART" id="SM00320">
    <property type="entry name" value="WD40"/>
    <property type="match status" value="3"/>
</dbReference>
<evidence type="ECO:0000313" key="3">
    <source>
        <dbReference type="Proteomes" id="UP000000560"/>
    </source>
</evidence>
<protein>
    <submittedName>
        <fullName evidence="2">Uncharacterized protein</fullName>
    </submittedName>
</protein>
<dbReference type="PROSITE" id="PS50082">
    <property type="entry name" value="WD_REPEATS_2"/>
    <property type="match status" value="3"/>
</dbReference>
<dbReference type="InterPro" id="IPR001680">
    <property type="entry name" value="WD40_rpt"/>
</dbReference>
<organism evidence="2 3">
    <name type="scientific">Emericella nidulans (strain FGSC A4 / ATCC 38163 / CBS 112.46 / NRRL 194 / M139)</name>
    <name type="common">Aspergillus nidulans</name>
    <dbReference type="NCBI Taxonomy" id="227321"/>
    <lineage>
        <taxon>Eukaryota</taxon>
        <taxon>Fungi</taxon>
        <taxon>Dikarya</taxon>
        <taxon>Ascomycota</taxon>
        <taxon>Pezizomycotina</taxon>
        <taxon>Eurotiomycetes</taxon>
        <taxon>Eurotiomycetidae</taxon>
        <taxon>Eurotiales</taxon>
        <taxon>Aspergillaceae</taxon>
        <taxon>Aspergillus</taxon>
        <taxon>Aspergillus subgen. Nidulantes</taxon>
    </lineage>
</organism>
<dbReference type="AlphaFoldDB" id="Q5BCT5"/>
<dbReference type="PANTHER" id="PTHR19879">
    <property type="entry name" value="TRANSCRIPTION INITIATION FACTOR TFIID"/>
    <property type="match status" value="1"/>
</dbReference>
<evidence type="ECO:0000313" key="2">
    <source>
        <dbReference type="EMBL" id="CBF85284.1"/>
    </source>
</evidence>
<dbReference type="GO" id="GO:0005669">
    <property type="term" value="C:transcription factor TFIID complex"/>
    <property type="evidence" value="ECO:0000318"/>
    <property type="project" value="GO_Central"/>
</dbReference>
<dbReference type="OrthoDB" id="538223at2759"/>
<proteinExistence type="predicted"/>
<dbReference type="STRING" id="227321.Q5BCT5"/>
<dbReference type="InterPro" id="IPR015943">
    <property type="entry name" value="WD40/YVTN_repeat-like_dom_sf"/>
</dbReference>
<dbReference type="PANTHER" id="PTHR19879:SF1">
    <property type="entry name" value="CANNONBALL-RELATED"/>
    <property type="match status" value="1"/>
</dbReference>
<accession>C8VNJ1</accession>
<keyword evidence="3" id="KW-1185">Reference proteome</keyword>
<dbReference type="Gene3D" id="3.50.4.10">
    <property type="entry name" value="Hepatocyte Growth Factor"/>
    <property type="match status" value="1"/>
</dbReference>
<reference evidence="3" key="1">
    <citation type="journal article" date="2005" name="Nature">
        <title>Sequencing of Aspergillus nidulans and comparative analysis with A. fumigatus and A. oryzae.</title>
        <authorList>
            <person name="Galagan J.E."/>
            <person name="Calvo S.E."/>
            <person name="Cuomo C."/>
            <person name="Ma L.J."/>
            <person name="Wortman J.R."/>
            <person name="Batzoglou S."/>
            <person name="Lee S.I."/>
            <person name="Basturkmen M."/>
            <person name="Spevak C.C."/>
            <person name="Clutterbuck J."/>
            <person name="Kapitonov V."/>
            <person name="Jurka J."/>
            <person name="Scazzocchio C."/>
            <person name="Farman M."/>
            <person name="Butler J."/>
            <person name="Purcell S."/>
            <person name="Harris S."/>
            <person name="Braus G.H."/>
            <person name="Draht O."/>
            <person name="Busch S."/>
            <person name="D'Enfert C."/>
            <person name="Bouchier C."/>
            <person name="Goldman G.H."/>
            <person name="Bell-Pedersen D."/>
            <person name="Griffiths-Jones S."/>
            <person name="Doonan J.H."/>
            <person name="Yu J."/>
            <person name="Vienken K."/>
            <person name="Pain A."/>
            <person name="Freitag M."/>
            <person name="Selker E.U."/>
            <person name="Archer D.B."/>
            <person name="Penalva M.A."/>
            <person name="Oakley B.R."/>
            <person name="Momany M."/>
            <person name="Tanaka T."/>
            <person name="Kumagai T."/>
            <person name="Asai K."/>
            <person name="Machida M."/>
            <person name="Nierman W.C."/>
            <person name="Denning D.W."/>
            <person name="Caddick M."/>
            <person name="Hynes M."/>
            <person name="Paoletti M."/>
            <person name="Fischer R."/>
            <person name="Miller B."/>
            <person name="Dyer P."/>
            <person name="Sachs M.S."/>
            <person name="Osmani S.A."/>
            <person name="Birren B.W."/>
        </authorList>
    </citation>
    <scope>NUCLEOTIDE SEQUENCE [LARGE SCALE GENOMIC DNA]</scope>
    <source>
        <strain evidence="3">FGSC A4 / ATCC 38163 / CBS 112.46 / NRRL 194 / M139</strain>
    </source>
</reference>
<sequence>MYFNPVLFGLPAIGIIGHAKYACAGSDSCLDADGGSPHANFAICCTDRASGAGYIGNTKYDYICEAYATRNGLPTMSAKSAAECARRCDEDDKCVSGTWWSSNESCYRKSTSSSPQSNVWSREYVLLVESGKDSGPEPGPGPDCQQQVVDAIRTERETCSSKISAIVNDKNEKMKDQICEMLTRPKRDWSLLPVDMKHVDEVRKIVEFAGHASDTDSVAFAPDGNRFASGSADESVRFWDIKTQSSKELKGHTDKVSSVAFSSNGKYLASEISNSMIRIWDGETGQYLRQITGHTGAVRAVAFLQHGNDNILASASNDRSIKM</sequence>
<dbReference type="RefSeq" id="XP_659249.1">
    <property type="nucleotide sequence ID" value="XM_654157.1"/>
</dbReference>
<dbReference type="Pfam" id="PF00400">
    <property type="entry name" value="WD40"/>
    <property type="match status" value="3"/>
</dbReference>
<feature type="repeat" description="WD" evidence="1">
    <location>
        <begin position="249"/>
        <end position="290"/>
    </location>
</feature>
<accession>Q5BCT5</accession>
<dbReference type="VEuPathDB" id="FungiDB:AN1645"/>
<dbReference type="eggNOG" id="KOG0263">
    <property type="taxonomic scope" value="Eukaryota"/>
</dbReference>
<dbReference type="SUPFAM" id="SSF50978">
    <property type="entry name" value="WD40 repeat-like"/>
    <property type="match status" value="1"/>
</dbReference>
<gene>
    <name evidence="2" type="ORF">ANIA_01645</name>
</gene>
<dbReference type="Proteomes" id="UP000000560">
    <property type="component" value="Chromosome VII"/>
</dbReference>
<evidence type="ECO:0000256" key="1">
    <source>
        <dbReference type="PROSITE-ProRule" id="PRU00221"/>
    </source>
</evidence>
<dbReference type="GO" id="GO:0000124">
    <property type="term" value="C:SAGA complex"/>
    <property type="evidence" value="ECO:0000318"/>
    <property type="project" value="GO_Central"/>
</dbReference>
<dbReference type="EMBL" id="BN001307">
    <property type="protein sequence ID" value="CBF85284.1"/>
    <property type="molecule type" value="Genomic_DNA"/>
</dbReference>
<dbReference type="InParanoid" id="Q5BCT5"/>
<dbReference type="GO" id="GO:0006367">
    <property type="term" value="P:transcription initiation at RNA polymerase II promoter"/>
    <property type="evidence" value="ECO:0000318"/>
    <property type="project" value="GO_Central"/>
</dbReference>
<dbReference type="PROSITE" id="PS50294">
    <property type="entry name" value="WD_REPEATS_REGION"/>
    <property type="match status" value="3"/>
</dbReference>
<name>Q5BCT5_EMENI</name>
<feature type="repeat" description="WD" evidence="1">
    <location>
        <begin position="208"/>
        <end position="249"/>
    </location>
</feature>
<keyword evidence="1" id="KW-0853">WD repeat</keyword>
<dbReference type="Gene3D" id="2.130.10.10">
    <property type="entry name" value="YVTN repeat-like/Quinoprotein amine dehydrogenase"/>
    <property type="match status" value="1"/>
</dbReference>
<feature type="repeat" description="WD" evidence="1">
    <location>
        <begin position="291"/>
        <end position="323"/>
    </location>
</feature>
<dbReference type="HOGENOM" id="CLU_860595_0_0_1"/>
<dbReference type="GeneID" id="2875320"/>
<dbReference type="KEGG" id="ani:ANIA_01645"/>
<reference evidence="3" key="2">
    <citation type="journal article" date="2009" name="Fungal Genet. Biol.">
        <title>The 2008 update of the Aspergillus nidulans genome annotation: a community effort.</title>
        <authorList>
            <person name="Wortman J.R."/>
            <person name="Gilsenan J.M."/>
            <person name="Joardar V."/>
            <person name="Deegan J."/>
            <person name="Clutterbuck J."/>
            <person name="Andersen M.R."/>
            <person name="Archer D."/>
            <person name="Bencina M."/>
            <person name="Braus G."/>
            <person name="Coutinho P."/>
            <person name="von Dohren H."/>
            <person name="Doonan J."/>
            <person name="Driessen A.J."/>
            <person name="Durek P."/>
            <person name="Espeso E."/>
            <person name="Fekete E."/>
            <person name="Flipphi M."/>
            <person name="Estrada C.G."/>
            <person name="Geysens S."/>
            <person name="Goldman G."/>
            <person name="de Groot P.W."/>
            <person name="Hansen K."/>
            <person name="Harris S.D."/>
            <person name="Heinekamp T."/>
            <person name="Helmstaedt K."/>
            <person name="Henrissat B."/>
            <person name="Hofmann G."/>
            <person name="Homan T."/>
            <person name="Horio T."/>
            <person name="Horiuchi H."/>
            <person name="James S."/>
            <person name="Jones M."/>
            <person name="Karaffa L."/>
            <person name="Karanyi Z."/>
            <person name="Kato M."/>
            <person name="Keller N."/>
            <person name="Kelly D.E."/>
            <person name="Kiel J.A."/>
            <person name="Kim J.M."/>
            <person name="van der Klei I.J."/>
            <person name="Klis F.M."/>
            <person name="Kovalchuk A."/>
            <person name="Krasevec N."/>
            <person name="Kubicek C.P."/>
            <person name="Liu B."/>
            <person name="Maccabe A."/>
            <person name="Meyer V."/>
            <person name="Mirabito P."/>
            <person name="Miskei M."/>
            <person name="Mos M."/>
            <person name="Mullins J."/>
            <person name="Nelson D.R."/>
            <person name="Nielsen J."/>
            <person name="Oakley B.R."/>
            <person name="Osmani S.A."/>
            <person name="Pakula T."/>
            <person name="Paszewski A."/>
            <person name="Paulsen I."/>
            <person name="Pilsyk S."/>
            <person name="Pocsi I."/>
            <person name="Punt P.J."/>
            <person name="Ram A.F."/>
            <person name="Ren Q."/>
            <person name="Robellet X."/>
            <person name="Robson G."/>
            <person name="Seiboth B."/>
            <person name="van Solingen P."/>
            <person name="Specht T."/>
            <person name="Sun J."/>
            <person name="Taheri-Talesh N."/>
            <person name="Takeshita N."/>
            <person name="Ussery D."/>
            <person name="vanKuyk P.A."/>
            <person name="Visser H."/>
            <person name="van de Vondervoort P.J."/>
            <person name="de Vries R.P."/>
            <person name="Walton J."/>
            <person name="Xiang X."/>
            <person name="Xiong Y."/>
            <person name="Zeng A.P."/>
            <person name="Brandt B.W."/>
            <person name="Cornell M.J."/>
            <person name="van den Hondel C.A."/>
            <person name="Visser J."/>
            <person name="Oliver S.G."/>
            <person name="Turner G."/>
        </authorList>
    </citation>
    <scope>GENOME REANNOTATION</scope>
    <source>
        <strain evidence="3">FGSC A4 / ATCC 38163 / CBS 112.46 / NRRL 194 / M139</strain>
    </source>
</reference>